<reference evidence="1 2" key="1">
    <citation type="journal article" date="2021" name="Elife">
        <title>Chloroplast acquisition without the gene transfer in kleptoplastic sea slugs, Plakobranchus ocellatus.</title>
        <authorList>
            <person name="Maeda T."/>
            <person name="Takahashi S."/>
            <person name="Yoshida T."/>
            <person name="Shimamura S."/>
            <person name="Takaki Y."/>
            <person name="Nagai Y."/>
            <person name="Toyoda A."/>
            <person name="Suzuki Y."/>
            <person name="Arimoto A."/>
            <person name="Ishii H."/>
            <person name="Satoh N."/>
            <person name="Nishiyama T."/>
            <person name="Hasebe M."/>
            <person name="Maruyama T."/>
            <person name="Minagawa J."/>
            <person name="Obokata J."/>
            <person name="Shigenobu S."/>
        </authorList>
    </citation>
    <scope>NUCLEOTIDE SEQUENCE [LARGE SCALE GENOMIC DNA]</scope>
</reference>
<dbReference type="PANTHER" id="PTHR24559">
    <property type="entry name" value="TRANSPOSON TY3-I GAG-POL POLYPROTEIN"/>
    <property type="match status" value="1"/>
</dbReference>
<proteinExistence type="predicted"/>
<dbReference type="PANTHER" id="PTHR24559:SF454">
    <property type="entry name" value="RIBONUCLEASE H"/>
    <property type="match status" value="1"/>
</dbReference>
<comment type="caution">
    <text evidence="1">The sequence shown here is derived from an EMBL/GenBank/DDBJ whole genome shotgun (WGS) entry which is preliminary data.</text>
</comment>
<dbReference type="InterPro" id="IPR053134">
    <property type="entry name" value="RNA-dir_DNA_polymerase"/>
</dbReference>
<dbReference type="InterPro" id="IPR043502">
    <property type="entry name" value="DNA/RNA_pol_sf"/>
</dbReference>
<dbReference type="AlphaFoldDB" id="A0AAV4BGN4"/>
<dbReference type="InterPro" id="IPR043128">
    <property type="entry name" value="Rev_trsase/Diguanyl_cyclase"/>
</dbReference>
<protein>
    <submittedName>
        <fullName evidence="1">PiggyBac transposable element-derived protein 4-like</fullName>
    </submittedName>
</protein>
<dbReference type="SUPFAM" id="SSF56672">
    <property type="entry name" value="DNA/RNA polymerases"/>
    <property type="match status" value="1"/>
</dbReference>
<gene>
    <name evidence="1" type="ORF">PoB_004575400</name>
</gene>
<dbReference type="EMBL" id="BLXT01005060">
    <property type="protein sequence ID" value="GFO19249.1"/>
    <property type="molecule type" value="Genomic_DNA"/>
</dbReference>
<evidence type="ECO:0000313" key="1">
    <source>
        <dbReference type="EMBL" id="GFO19249.1"/>
    </source>
</evidence>
<sequence length="80" mass="8973">MLDADIIEPSGSPYCSPAVVVKKKDGTNRHCVDFRGLNNVTEFDAEPMERLDDLFQQIGTESNYVSKIDMSKGYYQIPLA</sequence>
<dbReference type="Gene3D" id="3.30.70.270">
    <property type="match status" value="1"/>
</dbReference>
<dbReference type="Gene3D" id="3.10.10.10">
    <property type="entry name" value="HIV Type 1 Reverse Transcriptase, subunit A, domain 1"/>
    <property type="match status" value="1"/>
</dbReference>
<organism evidence="1 2">
    <name type="scientific">Plakobranchus ocellatus</name>
    <dbReference type="NCBI Taxonomy" id="259542"/>
    <lineage>
        <taxon>Eukaryota</taxon>
        <taxon>Metazoa</taxon>
        <taxon>Spiralia</taxon>
        <taxon>Lophotrochozoa</taxon>
        <taxon>Mollusca</taxon>
        <taxon>Gastropoda</taxon>
        <taxon>Heterobranchia</taxon>
        <taxon>Euthyneura</taxon>
        <taxon>Panpulmonata</taxon>
        <taxon>Sacoglossa</taxon>
        <taxon>Placobranchoidea</taxon>
        <taxon>Plakobranchidae</taxon>
        <taxon>Plakobranchus</taxon>
    </lineage>
</organism>
<accession>A0AAV4BGN4</accession>
<dbReference type="Proteomes" id="UP000735302">
    <property type="component" value="Unassembled WGS sequence"/>
</dbReference>
<keyword evidence="2" id="KW-1185">Reference proteome</keyword>
<name>A0AAV4BGN4_9GAST</name>
<evidence type="ECO:0000313" key="2">
    <source>
        <dbReference type="Proteomes" id="UP000735302"/>
    </source>
</evidence>
<dbReference type="CDD" id="cd01647">
    <property type="entry name" value="RT_LTR"/>
    <property type="match status" value="1"/>
</dbReference>